<dbReference type="EMBL" id="KZ819383">
    <property type="protein sequence ID" value="PWN42109.1"/>
    <property type="molecule type" value="Genomic_DNA"/>
</dbReference>
<dbReference type="RefSeq" id="XP_025369269.1">
    <property type="nucleotide sequence ID" value="XM_025510371.1"/>
</dbReference>
<gene>
    <name evidence="3" type="ORF">IE81DRAFT_142618</name>
</gene>
<accession>A0A316VXD5</accession>
<evidence type="ECO:0000256" key="2">
    <source>
        <dbReference type="SAM" id="SignalP"/>
    </source>
</evidence>
<dbReference type="InParanoid" id="A0A316VXD5"/>
<organism evidence="3 4">
    <name type="scientific">Ceraceosorus guamensis</name>
    <dbReference type="NCBI Taxonomy" id="1522189"/>
    <lineage>
        <taxon>Eukaryota</taxon>
        <taxon>Fungi</taxon>
        <taxon>Dikarya</taxon>
        <taxon>Basidiomycota</taxon>
        <taxon>Ustilaginomycotina</taxon>
        <taxon>Exobasidiomycetes</taxon>
        <taxon>Ceraceosorales</taxon>
        <taxon>Ceraceosoraceae</taxon>
        <taxon>Ceraceosorus</taxon>
    </lineage>
</organism>
<evidence type="ECO:0000313" key="3">
    <source>
        <dbReference type="EMBL" id="PWN42109.1"/>
    </source>
</evidence>
<feature type="region of interest" description="Disordered" evidence="1">
    <location>
        <begin position="120"/>
        <end position="147"/>
    </location>
</feature>
<feature type="chain" id="PRO_5016432745" evidence="2">
    <location>
        <begin position="33"/>
        <end position="273"/>
    </location>
</feature>
<dbReference type="GeneID" id="37032241"/>
<evidence type="ECO:0000313" key="4">
    <source>
        <dbReference type="Proteomes" id="UP000245783"/>
    </source>
</evidence>
<protein>
    <submittedName>
        <fullName evidence="3">Uncharacterized protein</fullName>
    </submittedName>
</protein>
<feature type="region of interest" description="Disordered" evidence="1">
    <location>
        <begin position="44"/>
        <end position="93"/>
    </location>
</feature>
<feature type="signal peptide" evidence="2">
    <location>
        <begin position="1"/>
        <end position="32"/>
    </location>
</feature>
<evidence type="ECO:0000256" key="1">
    <source>
        <dbReference type="SAM" id="MobiDB-lite"/>
    </source>
</evidence>
<dbReference type="Proteomes" id="UP000245783">
    <property type="component" value="Unassembled WGS sequence"/>
</dbReference>
<reference evidence="3 4" key="1">
    <citation type="journal article" date="2018" name="Mol. Biol. Evol.">
        <title>Broad Genomic Sampling Reveals a Smut Pathogenic Ancestry of the Fungal Clade Ustilaginomycotina.</title>
        <authorList>
            <person name="Kijpornyongpan T."/>
            <person name="Mondo S.J."/>
            <person name="Barry K."/>
            <person name="Sandor L."/>
            <person name="Lee J."/>
            <person name="Lipzen A."/>
            <person name="Pangilinan J."/>
            <person name="LaButti K."/>
            <person name="Hainaut M."/>
            <person name="Henrissat B."/>
            <person name="Grigoriev I.V."/>
            <person name="Spatafora J.W."/>
            <person name="Aime M.C."/>
        </authorList>
    </citation>
    <scope>NUCLEOTIDE SEQUENCE [LARGE SCALE GENOMIC DNA]</scope>
    <source>
        <strain evidence="3 4">MCA 4658</strain>
    </source>
</reference>
<sequence length="273" mass="29837">MLSTMCRLVLFQVAMWAMKVLITANLVELAGAIPMQGQQALSEHDAASPTVAGSFAMSRPSTTRQIDSAPARPKRGRPRLNPEIPRVPTGSTPRVRLFKHHPIISGPVIISAHDAASSGKAEATSLVRQSRPPHPNSGSSNPVGRPFKPIHGFPLSESELLDAQVIDEKTHVKQHPPNTAWPATVGYSKAAAAEFDKLHPEEKLPAISRANAALRNWARAEPDVGHYQVHDVQKDGMDLVWQVEGEAFDRTGKRLKRHKQISLFPSLHAVPHL</sequence>
<dbReference type="AlphaFoldDB" id="A0A316VXD5"/>
<keyword evidence="4" id="KW-1185">Reference proteome</keyword>
<name>A0A316VXD5_9BASI</name>
<proteinExistence type="predicted"/>
<keyword evidence="2" id="KW-0732">Signal</keyword>